<dbReference type="EMBL" id="LJGT01000038">
    <property type="protein sequence ID" value="OEU90710.1"/>
    <property type="molecule type" value="Genomic_DNA"/>
</dbReference>
<dbReference type="InterPro" id="IPR006311">
    <property type="entry name" value="TAT_signal"/>
</dbReference>
<dbReference type="AlphaFoldDB" id="A0A1E7JR14"/>
<name>A0A1E7JR14_9ACTN</name>
<dbReference type="SUPFAM" id="SSF53850">
    <property type="entry name" value="Periplasmic binding protein-like II"/>
    <property type="match status" value="1"/>
</dbReference>
<gene>
    <name evidence="1" type="ORF">AN215_10765</name>
</gene>
<organism evidence="1 2">
    <name type="scientific">Streptomyces abyssalis</name>
    <dbReference type="NCBI Taxonomy" id="933944"/>
    <lineage>
        <taxon>Bacteria</taxon>
        <taxon>Bacillati</taxon>
        <taxon>Actinomycetota</taxon>
        <taxon>Actinomycetes</taxon>
        <taxon>Kitasatosporales</taxon>
        <taxon>Streptomycetaceae</taxon>
        <taxon>Streptomyces</taxon>
    </lineage>
</organism>
<evidence type="ECO:0000313" key="1">
    <source>
        <dbReference type="EMBL" id="OEU90710.1"/>
    </source>
</evidence>
<dbReference type="Pfam" id="PF01547">
    <property type="entry name" value="SBP_bac_1"/>
    <property type="match status" value="1"/>
</dbReference>
<comment type="caution">
    <text evidence="1">The sequence shown here is derived from an EMBL/GenBank/DDBJ whole genome shotgun (WGS) entry which is preliminary data.</text>
</comment>
<dbReference type="PANTHER" id="PTHR43649">
    <property type="entry name" value="ARABINOSE-BINDING PROTEIN-RELATED"/>
    <property type="match status" value="1"/>
</dbReference>
<dbReference type="STRING" id="933944.AN215_10765"/>
<protein>
    <recommendedName>
        <fullName evidence="3">ABC transporter substrate-binding protein</fullName>
    </recommendedName>
</protein>
<dbReference type="Gene3D" id="3.40.190.10">
    <property type="entry name" value="Periplasmic binding protein-like II"/>
    <property type="match status" value="1"/>
</dbReference>
<dbReference type="InterPro" id="IPR050490">
    <property type="entry name" value="Bact_solute-bd_prot1"/>
</dbReference>
<evidence type="ECO:0000313" key="2">
    <source>
        <dbReference type="Proteomes" id="UP000176087"/>
    </source>
</evidence>
<keyword evidence="2" id="KW-1185">Reference proteome</keyword>
<dbReference type="InterPro" id="IPR006059">
    <property type="entry name" value="SBP"/>
</dbReference>
<accession>A0A1E7JR14</accession>
<dbReference type="PANTHER" id="PTHR43649:SF14">
    <property type="entry name" value="BLR3389 PROTEIN"/>
    <property type="match status" value="1"/>
</dbReference>
<sequence length="441" mass="47282">MHDRRRFLGAVGSLAAAGALSGCGSPVGQAFTGSAGPPSLLNFWHPFTGGDGAQLDAMQSAYRKENPGVDLKTTTLVWGAPYYTKLTLATLGNRPPQIAITHVSRLPTLAASGLLREISGSELEEHGLTPDRFKKAAFRSAHHDGRLYALPIDTHPFVLYYRTDVAKKAGLLDEAGRLTDVDGPEKFLDALRAAKQATGVWGGSIATVKDPATCWRLFWSLYRQLGADLITDGGRKVVMDVGAAEEALAFIHRMAAEKLIPPGADGDGGAITLLTSGKAGFLMDGEWQLLAVQGAVKDKFDMRTFPRIFRDAPYACAADSHAFILPSAPSEKAQRAGKALEFARSMLDESLLWAKGGHIPAWQSTERSDAYHRLEPQAHYRDAADSAAYDPAAWYSGADSNLYRRFSDVVSSVVGGDTRPGPGAARMRAAIKDLAGMEAPV</sequence>
<reference evidence="1 2" key="1">
    <citation type="journal article" date="2016" name="Front. Microbiol.">
        <title>Comparative Genomics Analysis of Streptomyces Species Reveals Their Adaptation to the Marine Environment and Their Diversity at the Genomic Level.</title>
        <authorList>
            <person name="Tian X."/>
            <person name="Zhang Z."/>
            <person name="Yang T."/>
            <person name="Chen M."/>
            <person name="Li J."/>
            <person name="Chen F."/>
            <person name="Yang J."/>
            <person name="Li W."/>
            <person name="Zhang B."/>
            <person name="Zhang Z."/>
            <person name="Wu J."/>
            <person name="Zhang C."/>
            <person name="Long L."/>
            <person name="Xiao J."/>
        </authorList>
    </citation>
    <scope>NUCLEOTIDE SEQUENCE [LARGE SCALE GENOMIC DNA]</scope>
    <source>
        <strain evidence="1 2">SCSIO 10390</strain>
    </source>
</reference>
<proteinExistence type="predicted"/>
<evidence type="ECO:0008006" key="3">
    <source>
        <dbReference type="Google" id="ProtNLM"/>
    </source>
</evidence>
<dbReference type="PATRIC" id="fig|933944.5.peg.143"/>
<dbReference type="PROSITE" id="PS51318">
    <property type="entry name" value="TAT"/>
    <property type="match status" value="1"/>
</dbReference>
<dbReference type="PROSITE" id="PS51257">
    <property type="entry name" value="PROKAR_LIPOPROTEIN"/>
    <property type="match status" value="1"/>
</dbReference>
<dbReference type="Proteomes" id="UP000176087">
    <property type="component" value="Unassembled WGS sequence"/>
</dbReference>